<gene>
    <name evidence="8" type="primary">LOC102077350</name>
</gene>
<reference evidence="8" key="3">
    <citation type="submission" date="2025-09" db="UniProtKB">
        <authorList>
            <consortium name="Ensembl"/>
        </authorList>
    </citation>
    <scope>IDENTIFICATION</scope>
</reference>
<feature type="compositionally biased region" description="Polar residues" evidence="4">
    <location>
        <begin position="311"/>
        <end position="337"/>
    </location>
</feature>
<dbReference type="SMART" id="SM00408">
    <property type="entry name" value="IGc2"/>
    <property type="match status" value="1"/>
</dbReference>
<feature type="compositionally biased region" description="Low complexity" evidence="4">
    <location>
        <begin position="277"/>
        <end position="288"/>
    </location>
</feature>
<feature type="signal peptide" evidence="6">
    <location>
        <begin position="1"/>
        <end position="21"/>
    </location>
</feature>
<feature type="domain" description="Ig-like" evidence="7">
    <location>
        <begin position="33"/>
        <end position="123"/>
    </location>
</feature>
<dbReference type="Proteomes" id="UP000005207">
    <property type="component" value="Linkage group LG3"/>
</dbReference>
<keyword evidence="5" id="KW-0812">Transmembrane</keyword>
<dbReference type="GO" id="GO:0005102">
    <property type="term" value="F:signaling receptor binding"/>
    <property type="evidence" value="ECO:0007669"/>
    <property type="project" value="TreeGrafter"/>
</dbReference>
<dbReference type="PROSITE" id="PS50835">
    <property type="entry name" value="IG_LIKE"/>
    <property type="match status" value="1"/>
</dbReference>
<keyword evidence="9" id="KW-1185">Reference proteome</keyword>
<dbReference type="Gene3D" id="2.60.40.10">
    <property type="entry name" value="Immunoglobulins"/>
    <property type="match status" value="2"/>
</dbReference>
<dbReference type="PANTHER" id="PTHR24100">
    <property type="entry name" value="BUTYROPHILIN"/>
    <property type="match status" value="1"/>
</dbReference>
<keyword evidence="3" id="KW-0393">Immunoglobulin domain</keyword>
<keyword evidence="5" id="KW-1133">Transmembrane helix</keyword>
<keyword evidence="6" id="KW-0732">Signal</keyword>
<evidence type="ECO:0000256" key="4">
    <source>
        <dbReference type="SAM" id="MobiDB-lite"/>
    </source>
</evidence>
<accession>A0A669B1W3</accession>
<evidence type="ECO:0000256" key="1">
    <source>
        <dbReference type="ARBA" id="ARBA00004370"/>
    </source>
</evidence>
<feature type="region of interest" description="Disordered" evidence="4">
    <location>
        <begin position="264"/>
        <end position="344"/>
    </location>
</feature>
<dbReference type="InterPro" id="IPR050504">
    <property type="entry name" value="IgSF_BTN/MOG"/>
</dbReference>
<dbReference type="GeneTree" id="ENSGT01050000244843"/>
<dbReference type="SMART" id="SM00409">
    <property type="entry name" value="IG"/>
    <property type="match status" value="1"/>
</dbReference>
<comment type="subcellular location">
    <subcellularLocation>
        <location evidence="1">Membrane</location>
    </subcellularLocation>
</comment>
<evidence type="ECO:0000256" key="3">
    <source>
        <dbReference type="ARBA" id="ARBA00023319"/>
    </source>
</evidence>
<dbReference type="InterPro" id="IPR003598">
    <property type="entry name" value="Ig_sub2"/>
</dbReference>
<dbReference type="GO" id="GO:0001817">
    <property type="term" value="P:regulation of cytokine production"/>
    <property type="evidence" value="ECO:0007669"/>
    <property type="project" value="TreeGrafter"/>
</dbReference>
<evidence type="ECO:0000256" key="6">
    <source>
        <dbReference type="SAM" id="SignalP"/>
    </source>
</evidence>
<dbReference type="SUPFAM" id="SSF48726">
    <property type="entry name" value="Immunoglobulin"/>
    <property type="match status" value="2"/>
</dbReference>
<dbReference type="Pfam" id="PF07686">
    <property type="entry name" value="V-set"/>
    <property type="match status" value="1"/>
</dbReference>
<evidence type="ECO:0000256" key="5">
    <source>
        <dbReference type="SAM" id="Phobius"/>
    </source>
</evidence>
<dbReference type="InterPro" id="IPR053896">
    <property type="entry name" value="BTN3A2-like_Ig-C"/>
</dbReference>
<evidence type="ECO:0000259" key="7">
    <source>
        <dbReference type="PROSITE" id="PS50835"/>
    </source>
</evidence>
<dbReference type="InterPro" id="IPR013783">
    <property type="entry name" value="Ig-like_fold"/>
</dbReference>
<reference evidence="8" key="2">
    <citation type="submission" date="2025-08" db="UniProtKB">
        <authorList>
            <consortium name="Ensembl"/>
        </authorList>
    </citation>
    <scope>IDENTIFICATION</scope>
</reference>
<evidence type="ECO:0000313" key="9">
    <source>
        <dbReference type="Proteomes" id="UP000005207"/>
    </source>
</evidence>
<evidence type="ECO:0000313" key="8">
    <source>
        <dbReference type="Ensembl" id="ENSONIP00000028572.1"/>
    </source>
</evidence>
<dbReference type="Ensembl" id="ENSONIT00000088201.1">
    <property type="protein sequence ID" value="ENSONIP00000028572.1"/>
    <property type="gene ID" value="ENSONIG00000009715.2"/>
</dbReference>
<keyword evidence="2 5" id="KW-0472">Membrane</keyword>
<feature type="transmembrane region" description="Helical" evidence="5">
    <location>
        <begin position="235"/>
        <end position="254"/>
    </location>
</feature>
<feature type="region of interest" description="Disordered" evidence="4">
    <location>
        <begin position="357"/>
        <end position="396"/>
    </location>
</feature>
<dbReference type="InterPro" id="IPR007110">
    <property type="entry name" value="Ig-like_dom"/>
</dbReference>
<protein>
    <submittedName>
        <fullName evidence="8">Butyrophilin subfamily 2 member A1</fullName>
    </submittedName>
</protein>
<evidence type="ECO:0000256" key="2">
    <source>
        <dbReference type="ARBA" id="ARBA00023136"/>
    </source>
</evidence>
<dbReference type="PANTHER" id="PTHR24100:SF151">
    <property type="entry name" value="ICOS LIGAND"/>
    <property type="match status" value="1"/>
</dbReference>
<proteinExistence type="predicted"/>
<sequence length="415" mass="45370">MCISVLLLLAALSSCTGTAASANNVPKIVASAGETVLLPCSTTASDDVPAVEWSREGLPPDIAFLYRDGCETFEMKNPVFRYRTNLIRDELHHGNLSMVMSNVQRNDSGKYQCAIVRNPKTVIARVELFVGAVSEPKFSVVSDVGGGLTLQCEAKCWFPQPLITFLDNQGNEISAEDPRRSEESPGCLTITRRVTLQTATKRVTCRVHQPEITQTRDSEMYIPVSGESLRSCTDILIIAVVVTIFVTAVIAFLVKKCQHYVGRQKSGPEKDKMTCVQQSSQPSGSSQSTPKPVIPSQTKSPHTISHLKPEASTNRNHPISLTQTRHSTPAISGQKPTSGAEMKRNSLDTSAFSAKNRAVSFRSPSDSKERKRLPRSKSMRVSWSGAGGSHAPQRSNTFTDRSKLRYSILIDSSDV</sequence>
<dbReference type="AlphaFoldDB" id="A0A669B1W3"/>
<dbReference type="Pfam" id="PF22705">
    <property type="entry name" value="C2-set_3"/>
    <property type="match status" value="1"/>
</dbReference>
<dbReference type="InterPro" id="IPR013106">
    <property type="entry name" value="Ig_V-set"/>
</dbReference>
<feature type="chain" id="PRO_5025504625" evidence="6">
    <location>
        <begin position="22"/>
        <end position="415"/>
    </location>
</feature>
<dbReference type="InterPro" id="IPR003599">
    <property type="entry name" value="Ig_sub"/>
</dbReference>
<dbReference type="InterPro" id="IPR036179">
    <property type="entry name" value="Ig-like_dom_sf"/>
</dbReference>
<dbReference type="GO" id="GO:0009897">
    <property type="term" value="C:external side of plasma membrane"/>
    <property type="evidence" value="ECO:0007669"/>
    <property type="project" value="TreeGrafter"/>
</dbReference>
<name>A0A669B1W3_ORENI</name>
<organism evidence="8 9">
    <name type="scientific">Oreochromis niloticus</name>
    <name type="common">Nile tilapia</name>
    <name type="synonym">Tilapia nilotica</name>
    <dbReference type="NCBI Taxonomy" id="8128"/>
    <lineage>
        <taxon>Eukaryota</taxon>
        <taxon>Metazoa</taxon>
        <taxon>Chordata</taxon>
        <taxon>Craniata</taxon>
        <taxon>Vertebrata</taxon>
        <taxon>Euteleostomi</taxon>
        <taxon>Actinopterygii</taxon>
        <taxon>Neopterygii</taxon>
        <taxon>Teleostei</taxon>
        <taxon>Neoteleostei</taxon>
        <taxon>Acanthomorphata</taxon>
        <taxon>Ovalentaria</taxon>
        <taxon>Cichlomorphae</taxon>
        <taxon>Cichliformes</taxon>
        <taxon>Cichlidae</taxon>
        <taxon>African cichlids</taxon>
        <taxon>Pseudocrenilabrinae</taxon>
        <taxon>Oreochromini</taxon>
        <taxon>Oreochromis</taxon>
    </lineage>
</organism>
<dbReference type="GO" id="GO:0050852">
    <property type="term" value="P:T cell receptor signaling pathway"/>
    <property type="evidence" value="ECO:0007669"/>
    <property type="project" value="TreeGrafter"/>
</dbReference>
<reference evidence="9" key="1">
    <citation type="submission" date="2012-01" db="EMBL/GenBank/DDBJ databases">
        <title>The Genome Sequence of Oreochromis niloticus (Nile Tilapia).</title>
        <authorList>
            <consortium name="Broad Institute Genome Assembly Team"/>
            <consortium name="Broad Institute Sequencing Platform"/>
            <person name="Di Palma F."/>
            <person name="Johnson J."/>
            <person name="Lander E.S."/>
            <person name="Lindblad-Toh K."/>
        </authorList>
    </citation>
    <scope>NUCLEOTIDE SEQUENCE [LARGE SCALE GENOMIC DNA]</scope>
</reference>